<name>A0A7K4QZT0_9TYRA</name>
<evidence type="ECO:0000313" key="7">
    <source>
        <dbReference type="EMBL" id="NWQ66112.1"/>
    </source>
</evidence>
<dbReference type="InterPro" id="IPR057642">
    <property type="entry name" value="TXNDC16_2nd"/>
</dbReference>
<dbReference type="InterPro" id="IPR036249">
    <property type="entry name" value="Thioredoxin-like_sf"/>
</dbReference>
<gene>
    <name evidence="7" type="primary">Txndc16</name>
    <name evidence="7" type="ORF">NEOCIN_R03401</name>
</gene>
<dbReference type="PANTHER" id="PTHR22699">
    <property type="entry name" value="THIOREDOXIN DOMAIN-CONTAINING PROTEIN 16"/>
    <property type="match status" value="1"/>
</dbReference>
<evidence type="ECO:0000256" key="1">
    <source>
        <dbReference type="SAM" id="MobiDB-lite"/>
    </source>
</evidence>
<evidence type="ECO:0000259" key="5">
    <source>
        <dbReference type="Pfam" id="PF24509"/>
    </source>
</evidence>
<dbReference type="InterPro" id="IPR057645">
    <property type="entry name" value="TXNDC16_3rd"/>
</dbReference>
<sequence>MSAPGDRWVSCFVFLLFCASSIPRPGIAGLRQEPSPQRYFSGLEAGRASLAFFTPHVSPGAQPFLEQIESSAEALQDYGISVVKVNCPKEDVSRYCGKENALRKAYLFRGNILIREFPTDALFDVNSIVANVLFALLFNEVKYVETLADLQNIESVLKGKSNMVFAYVPATGTAEHRAVMEAAFVYGTIHQFVLTTEAALLKATGSDDPDGSSAWLLFYHCQRATDPAQPCRRTALAQPLTLLNIHRHLKLMGAPLVTEVAEDPEKVSTVHLQLGLPLVFILSQRETYEADRRTAELVAWQLLGKAGVALLSRDLVDLNVLRRSNVALKTPDEGMPIQYLVLEDTDEVITLVEDKNKVKQIQEDEEEEEEEEDEGETENNNQDVQDDQVVEAVSRDKKRELPLEQVLVLTEETFHPSLSEAARTVVLFYASWEAVSLAVLRSYSEVADHLKGTPGVLLSRVNCWDWPGICTQENVTQFPTIKIYGKGEKSVTYDGMWGTEELTSFIILSRVSCPLELATMDEAEGFLRGEFPPELSNHHHTSLLGVFSTATSEAREAFEEAGNILSGHAVMGMYFEDGGLALSRKYSVFPPALLLARSGGRSVEGIALPKQSAQDVVQTIRYELMDVFPEITVQNLPQYLQLTKPFLVLFSDGDISQMEGKEMLKLAKGRPQQAFVACWLNLKKTPVGYGILRTYFAAVPSLPVLVWVNLQAGGQVFQFPPEQSITEVNILSWLEKLQAGLEIPSCTLSGEDWKPPLPAYDFLQMMETAVPELPLHTSHHPGDVPAQRPPESPGGDAASREEPSQESTAGKAGAPGRDLRGTAPRLAAREKQGRRHSEL</sequence>
<dbReference type="InterPro" id="IPR057639">
    <property type="entry name" value="TXNDC16_N"/>
</dbReference>
<feature type="region of interest" description="Disordered" evidence="1">
    <location>
        <begin position="359"/>
        <end position="387"/>
    </location>
</feature>
<dbReference type="Pfam" id="PF00085">
    <property type="entry name" value="Thioredoxin"/>
    <property type="match status" value="1"/>
</dbReference>
<dbReference type="PANTHER" id="PTHR22699:SF1">
    <property type="entry name" value="THIOREDOXIN DOMAIN-CONTAINING PROTEIN 16"/>
    <property type="match status" value="1"/>
</dbReference>
<feature type="domain" description="TXNDC16 N-terminal" evidence="4">
    <location>
        <begin position="32"/>
        <end position="133"/>
    </location>
</feature>
<evidence type="ECO:0000259" key="3">
    <source>
        <dbReference type="Pfam" id="PF00085"/>
    </source>
</evidence>
<proteinExistence type="predicted"/>
<dbReference type="InterPro" id="IPR013766">
    <property type="entry name" value="Thioredoxin_domain"/>
</dbReference>
<dbReference type="SUPFAM" id="SSF52833">
    <property type="entry name" value="Thioredoxin-like"/>
    <property type="match status" value="1"/>
</dbReference>
<dbReference type="Gene3D" id="3.40.30.10">
    <property type="entry name" value="Glutaredoxin"/>
    <property type="match status" value="2"/>
</dbReference>
<feature type="chain" id="PRO_5029797272" evidence="2">
    <location>
        <begin position="29"/>
        <end position="839"/>
    </location>
</feature>
<feature type="compositionally biased region" description="Basic and acidic residues" evidence="1">
    <location>
        <begin position="827"/>
        <end position="839"/>
    </location>
</feature>
<dbReference type="InterPro" id="IPR040090">
    <property type="entry name" value="TXNDC16"/>
</dbReference>
<dbReference type="EMBL" id="VYZA01000356">
    <property type="protein sequence ID" value="NWQ66112.1"/>
    <property type="molecule type" value="Genomic_DNA"/>
</dbReference>
<comment type="caution">
    <text evidence="7">The sequence shown here is derived from an EMBL/GenBank/DDBJ whole genome shotgun (WGS) entry which is preliminary data.</text>
</comment>
<evidence type="ECO:0000259" key="6">
    <source>
        <dbReference type="Pfam" id="PF24510"/>
    </source>
</evidence>
<dbReference type="Pfam" id="PF24508">
    <property type="entry name" value="TXNDC16_N"/>
    <property type="match status" value="1"/>
</dbReference>
<feature type="non-terminal residue" evidence="7">
    <location>
        <position position="1"/>
    </location>
</feature>
<evidence type="ECO:0000259" key="4">
    <source>
        <dbReference type="Pfam" id="PF24508"/>
    </source>
</evidence>
<dbReference type="Pfam" id="PF24509">
    <property type="entry name" value="TXNDC16_2nd"/>
    <property type="match status" value="1"/>
</dbReference>
<keyword evidence="8" id="KW-1185">Reference proteome</keyword>
<accession>A0A7K4QZT0</accession>
<feature type="region of interest" description="Disordered" evidence="1">
    <location>
        <begin position="774"/>
        <end position="839"/>
    </location>
</feature>
<feature type="domain" description="Thioredoxin" evidence="3">
    <location>
        <begin position="406"/>
        <end position="506"/>
    </location>
</feature>
<keyword evidence="2" id="KW-0732">Signal</keyword>
<dbReference type="CDD" id="cd02981">
    <property type="entry name" value="PDI_b_family"/>
    <property type="match status" value="1"/>
</dbReference>
<evidence type="ECO:0000256" key="2">
    <source>
        <dbReference type="SAM" id="SignalP"/>
    </source>
</evidence>
<dbReference type="Pfam" id="PF13848">
    <property type="entry name" value="Thioredoxin_6"/>
    <property type="match status" value="1"/>
</dbReference>
<dbReference type="CDD" id="cd02961">
    <property type="entry name" value="PDI_a_family"/>
    <property type="match status" value="1"/>
</dbReference>
<dbReference type="Proteomes" id="UP000556200">
    <property type="component" value="Unassembled WGS sequence"/>
</dbReference>
<dbReference type="AlphaFoldDB" id="A0A7K4QZT0"/>
<feature type="domain" description="TXNDC16 third thioredoxin-like" evidence="6">
    <location>
        <begin position="256"/>
        <end position="347"/>
    </location>
</feature>
<reference evidence="7 8" key="1">
    <citation type="submission" date="2019-09" db="EMBL/GenBank/DDBJ databases">
        <title>Bird 10,000 Genomes (B10K) Project - Family phase.</title>
        <authorList>
            <person name="Zhang G."/>
        </authorList>
    </citation>
    <scope>NUCLEOTIDE SEQUENCE [LARGE SCALE GENOMIC DNA]</scope>
    <source>
        <strain evidence="7">B10K-DU-004-15</strain>
        <tissue evidence="7">Mixed tissue sample</tissue>
    </source>
</reference>
<feature type="signal peptide" evidence="2">
    <location>
        <begin position="1"/>
        <end position="28"/>
    </location>
</feature>
<feature type="non-terminal residue" evidence="7">
    <location>
        <position position="839"/>
    </location>
</feature>
<evidence type="ECO:0000313" key="8">
    <source>
        <dbReference type="Proteomes" id="UP000556200"/>
    </source>
</evidence>
<dbReference type="Pfam" id="PF24510">
    <property type="entry name" value="TXNDC16_3rd"/>
    <property type="match status" value="1"/>
</dbReference>
<feature type="domain" description="TXNDC16 second thioredoxin-like" evidence="5">
    <location>
        <begin position="134"/>
        <end position="255"/>
    </location>
</feature>
<protein>
    <submittedName>
        <fullName evidence="7">TXD16 protein</fullName>
    </submittedName>
</protein>
<organism evidence="7 8">
    <name type="scientific">Neopipo cinnamomea</name>
    <dbReference type="NCBI Taxonomy" id="456388"/>
    <lineage>
        <taxon>Eukaryota</taxon>
        <taxon>Metazoa</taxon>
        <taxon>Chordata</taxon>
        <taxon>Craniata</taxon>
        <taxon>Vertebrata</taxon>
        <taxon>Euteleostomi</taxon>
        <taxon>Archelosauria</taxon>
        <taxon>Archosauria</taxon>
        <taxon>Dinosauria</taxon>
        <taxon>Saurischia</taxon>
        <taxon>Theropoda</taxon>
        <taxon>Coelurosauria</taxon>
        <taxon>Aves</taxon>
        <taxon>Neognathae</taxon>
        <taxon>Neoaves</taxon>
        <taxon>Telluraves</taxon>
        <taxon>Australaves</taxon>
        <taxon>Passeriformes</taxon>
        <taxon>Tyrannidae</taxon>
        <taxon>Neopipo</taxon>
    </lineage>
</organism>
<feature type="compositionally biased region" description="Acidic residues" evidence="1">
    <location>
        <begin position="363"/>
        <end position="377"/>
    </location>
</feature>